<dbReference type="EMBL" id="JACSEA010000002">
    <property type="protein sequence ID" value="KAF7408517.1"/>
    <property type="molecule type" value="Genomic_DNA"/>
</dbReference>
<gene>
    <name evidence="1" type="ORF">HZH66_003054</name>
</gene>
<dbReference type="AlphaFoldDB" id="A0A834KL50"/>
<name>A0A834KL50_VESVU</name>
<accession>A0A834KL50</accession>
<evidence type="ECO:0000313" key="1">
    <source>
        <dbReference type="EMBL" id="KAF7408517.1"/>
    </source>
</evidence>
<dbReference type="Proteomes" id="UP000614350">
    <property type="component" value="Unassembled WGS sequence"/>
</dbReference>
<keyword evidence="2" id="KW-1185">Reference proteome</keyword>
<organism evidence="1 2">
    <name type="scientific">Vespula vulgaris</name>
    <name type="common">Yellow jacket</name>
    <name type="synonym">Wasp</name>
    <dbReference type="NCBI Taxonomy" id="7454"/>
    <lineage>
        <taxon>Eukaryota</taxon>
        <taxon>Metazoa</taxon>
        <taxon>Ecdysozoa</taxon>
        <taxon>Arthropoda</taxon>
        <taxon>Hexapoda</taxon>
        <taxon>Insecta</taxon>
        <taxon>Pterygota</taxon>
        <taxon>Neoptera</taxon>
        <taxon>Endopterygota</taxon>
        <taxon>Hymenoptera</taxon>
        <taxon>Apocrita</taxon>
        <taxon>Aculeata</taxon>
        <taxon>Vespoidea</taxon>
        <taxon>Vespidae</taxon>
        <taxon>Vespinae</taxon>
        <taxon>Vespula</taxon>
    </lineage>
</organism>
<sequence length="106" mass="12350">MRQKPERDPYRSRQRVFEVGRFSISRIGTPHETSVWDECLDILTDTPGTLVKVYRYGVIEFLAISPTSLIEHDVISWIYHWQDSRSLPTLDDLATSSLYPIHCPRS</sequence>
<proteinExistence type="predicted"/>
<evidence type="ECO:0000313" key="2">
    <source>
        <dbReference type="Proteomes" id="UP000614350"/>
    </source>
</evidence>
<comment type="caution">
    <text evidence="1">The sequence shown here is derived from an EMBL/GenBank/DDBJ whole genome shotgun (WGS) entry which is preliminary data.</text>
</comment>
<reference evidence="1" key="1">
    <citation type="journal article" date="2020" name="G3 (Bethesda)">
        <title>High-Quality Assemblies for Three Invasive Social Wasps from the &lt;i&gt;Vespula&lt;/i&gt; Genus.</title>
        <authorList>
            <person name="Harrop T.W.R."/>
            <person name="Guhlin J."/>
            <person name="McLaughlin G.M."/>
            <person name="Permina E."/>
            <person name="Stockwell P."/>
            <person name="Gilligan J."/>
            <person name="Le Lec M.F."/>
            <person name="Gruber M.A.M."/>
            <person name="Quinn O."/>
            <person name="Lovegrove M."/>
            <person name="Duncan E.J."/>
            <person name="Remnant E.J."/>
            <person name="Van Eeckhoven J."/>
            <person name="Graham B."/>
            <person name="Knapp R.A."/>
            <person name="Langford K.W."/>
            <person name="Kronenberg Z."/>
            <person name="Press M.O."/>
            <person name="Eacker S.M."/>
            <person name="Wilson-Rankin E.E."/>
            <person name="Purcell J."/>
            <person name="Lester P.J."/>
            <person name="Dearden P.K."/>
        </authorList>
    </citation>
    <scope>NUCLEOTIDE SEQUENCE</scope>
    <source>
        <strain evidence="1">Marl-1</strain>
    </source>
</reference>
<protein>
    <submittedName>
        <fullName evidence="1">Uncharacterized protein</fullName>
    </submittedName>
</protein>